<feature type="transmembrane region" description="Helical" evidence="13">
    <location>
        <begin position="317"/>
        <end position="339"/>
    </location>
</feature>
<evidence type="ECO:0000313" key="14">
    <source>
        <dbReference type="EMBL" id="KAG7140832.1"/>
    </source>
</evidence>
<gene>
    <name evidence="14" type="ORF">HYQ45_002549</name>
</gene>
<dbReference type="PANTHER" id="PTHR16130:SF2">
    <property type="entry name" value="LYSOSOMAL COBALAMIN TRANSPORT ESCORT PROTEIN LMBD1"/>
    <property type="match status" value="1"/>
</dbReference>
<feature type="transmembrane region" description="Helical" evidence="13">
    <location>
        <begin position="42"/>
        <end position="62"/>
    </location>
</feature>
<keyword evidence="8 13" id="KW-0472">Membrane</keyword>
<evidence type="ECO:0000256" key="5">
    <source>
        <dbReference type="ARBA" id="ARBA00022628"/>
    </source>
</evidence>
<dbReference type="OrthoDB" id="73273at2759"/>
<dbReference type="AlphaFoldDB" id="A0A8I3AW87"/>
<dbReference type="InterPro" id="IPR050854">
    <property type="entry name" value="LMBD1_LysCbl_Transport"/>
</dbReference>
<evidence type="ECO:0000256" key="9">
    <source>
        <dbReference type="ARBA" id="ARBA00023228"/>
    </source>
</evidence>
<reference evidence="14" key="1">
    <citation type="journal article" date="2021" name="Mol. Plant Pathol.">
        <title>A 20-kb lineage-specific genomic region tames virulence in pathogenic amphidiploid Verticillium longisporum.</title>
        <authorList>
            <person name="Harting R."/>
            <person name="Starke J."/>
            <person name="Kusch H."/>
            <person name="Poggeler S."/>
            <person name="Maurus I."/>
            <person name="Schluter R."/>
            <person name="Landesfeind M."/>
            <person name="Bulla I."/>
            <person name="Nowrousian M."/>
            <person name="de Jonge R."/>
            <person name="Stahlhut G."/>
            <person name="Hoff K.J."/>
            <person name="Asshauer K.P."/>
            <person name="Thurmer A."/>
            <person name="Stanke M."/>
            <person name="Daniel R."/>
            <person name="Morgenstern B."/>
            <person name="Thomma B.P.H.J."/>
            <person name="Kronstad J.W."/>
            <person name="Braus-Stromeyer S.A."/>
            <person name="Braus G.H."/>
        </authorList>
    </citation>
    <scope>NUCLEOTIDE SEQUENCE</scope>
    <source>
        <strain evidence="14">Vl32</strain>
    </source>
</reference>
<dbReference type="GO" id="GO:0031419">
    <property type="term" value="F:cobalamin binding"/>
    <property type="evidence" value="ECO:0007669"/>
    <property type="project" value="UniProtKB-KW"/>
</dbReference>
<feature type="region of interest" description="Disordered" evidence="12">
    <location>
        <begin position="616"/>
        <end position="635"/>
    </location>
</feature>
<evidence type="ECO:0000313" key="15">
    <source>
        <dbReference type="Proteomes" id="UP000689129"/>
    </source>
</evidence>
<proteinExistence type="inferred from homology"/>
<feature type="transmembrane region" description="Helical" evidence="13">
    <location>
        <begin position="426"/>
        <end position="448"/>
    </location>
</feature>
<keyword evidence="7 13" id="KW-1133">Transmembrane helix</keyword>
<evidence type="ECO:0000256" key="12">
    <source>
        <dbReference type="SAM" id="MobiDB-lite"/>
    </source>
</evidence>
<dbReference type="Pfam" id="PF04791">
    <property type="entry name" value="LMBR1"/>
    <property type="match status" value="1"/>
</dbReference>
<feature type="region of interest" description="Disordered" evidence="12">
    <location>
        <begin position="247"/>
        <end position="271"/>
    </location>
</feature>
<comment type="function">
    <text evidence="11">Probable lysosomal cobalamin transporter. Required to export cobalamin from lysosomes allowing its conversion to cofactors.</text>
</comment>
<keyword evidence="6 13" id="KW-0812">Transmembrane</keyword>
<evidence type="ECO:0000256" key="13">
    <source>
        <dbReference type="SAM" id="Phobius"/>
    </source>
</evidence>
<feature type="transmembrane region" description="Helical" evidence="13">
    <location>
        <begin position="555"/>
        <end position="580"/>
    </location>
</feature>
<comment type="subcellular location">
    <subcellularLocation>
        <location evidence="1">Lysosome membrane</location>
        <topology evidence="1">Multi-pass membrane protein</topology>
    </subcellularLocation>
</comment>
<protein>
    <recommendedName>
        <fullName evidence="3">Probable lysosomal cobalamin transporter</fullName>
    </recommendedName>
</protein>
<accession>A0A8I3AW87</accession>
<dbReference type="GO" id="GO:0072665">
    <property type="term" value="P:protein localization to vacuole"/>
    <property type="evidence" value="ECO:0007669"/>
    <property type="project" value="TreeGrafter"/>
</dbReference>
<feature type="transmembrane region" description="Helical" evidence="13">
    <location>
        <begin position="98"/>
        <end position="122"/>
    </location>
</feature>
<dbReference type="Proteomes" id="UP000689129">
    <property type="component" value="Unassembled WGS sequence"/>
</dbReference>
<evidence type="ECO:0000256" key="3">
    <source>
        <dbReference type="ARBA" id="ARBA00017088"/>
    </source>
</evidence>
<evidence type="ECO:0000256" key="11">
    <source>
        <dbReference type="ARBA" id="ARBA00025515"/>
    </source>
</evidence>
<comment type="similarity">
    <text evidence="2">Belongs to the LIMR family. LMBRD1 subfamily.</text>
</comment>
<dbReference type="PANTHER" id="PTHR16130">
    <property type="entry name" value="LYSOSOMAL COBALAMIN TRANSPORTER-RELATED"/>
    <property type="match status" value="1"/>
</dbReference>
<evidence type="ECO:0000256" key="8">
    <source>
        <dbReference type="ARBA" id="ARBA00023136"/>
    </source>
</evidence>
<feature type="transmembrane region" description="Helical" evidence="13">
    <location>
        <begin position="12"/>
        <end position="36"/>
    </location>
</feature>
<name>A0A8I3AW87_VERLO</name>
<feature type="transmembrane region" description="Helical" evidence="13">
    <location>
        <begin position="193"/>
        <end position="212"/>
    </location>
</feature>
<feature type="transmembrane region" description="Helical" evidence="13">
    <location>
        <begin position="142"/>
        <end position="165"/>
    </location>
</feature>
<evidence type="ECO:0000256" key="1">
    <source>
        <dbReference type="ARBA" id="ARBA00004155"/>
    </source>
</evidence>
<evidence type="ECO:0000256" key="4">
    <source>
        <dbReference type="ARBA" id="ARBA00022448"/>
    </source>
</evidence>
<feature type="transmembrane region" description="Helical" evidence="13">
    <location>
        <begin position="379"/>
        <end position="406"/>
    </location>
</feature>
<evidence type="ECO:0000256" key="10">
    <source>
        <dbReference type="ARBA" id="ARBA00023285"/>
    </source>
</evidence>
<keyword evidence="4" id="KW-0813">Transport</keyword>
<dbReference type="EMBL" id="JAEMWZ010000040">
    <property type="protein sequence ID" value="KAG7140832.1"/>
    <property type="molecule type" value="Genomic_DNA"/>
</dbReference>
<keyword evidence="10" id="KW-0170">Cobalt</keyword>
<keyword evidence="5" id="KW-0846">Cobalamin</keyword>
<feature type="transmembrane region" description="Helical" evidence="13">
    <location>
        <begin position="468"/>
        <end position="491"/>
    </location>
</feature>
<evidence type="ECO:0000256" key="7">
    <source>
        <dbReference type="ARBA" id="ARBA00022989"/>
    </source>
</evidence>
<comment type="caution">
    <text evidence="14">The sequence shown here is derived from an EMBL/GenBank/DDBJ whole genome shotgun (WGS) entry which is preliminary data.</text>
</comment>
<sequence length="635" mass="70465">MASAGLLQTSLIWVTYAAVIALCLLIASITTFTWQAPRDRSALVSTVAIVSLTALLATVLLLPVDIALVSSTTSATLGVKKDWATESRVHNMLKTLRIVYYSLYSFDALLCLLVIPFTYFFYEEYDEIEDEEGTRPFAARLVSALKYTAVFVALVLILFLVGFFVPAAGNDSKAGWDLDYFQRLLAENNGQKALAFTLGLLVTLGTLLYVVYTAAGLALLPMSFIKSAPAISAPQLTESTATALEQNQERQRQLEMRNAGRQDGMPSKDRRELEALMREERTLRRRERIAAEASGEGRSKLYQFWLKVCAVFRPVKLLGGILLLLIALFIWVSMLITGIDKAKNSICKQRCGYILGHLNIFQPINWVFLKSARAFPVDYILMTLLVLFLFSSSITGIAAVGIHLNIFQPINWVFLKSARAFPVDYILMTLLVLFLFSSSITGIAAVGIRFLWVRIFQIRKGRTAPQALLIATVMLALIILAINYSIAMLIAPQYSIYGTQTWCSAPHGKGERPDCRDRPDYVVSCSEALSKEARSVCTPSVMSEFLNRVTITWPFFGAVAFWAQFAFLAVFLVVFVTGLFRTPKLNLSELDEDAEADEEEGLLASTGRRFGATWQDITGRTGRNGDYGTQGASTQ</sequence>
<evidence type="ECO:0000256" key="2">
    <source>
        <dbReference type="ARBA" id="ARBA00009901"/>
    </source>
</evidence>
<keyword evidence="9" id="KW-0458">Lysosome</keyword>
<organism evidence="14 15">
    <name type="scientific">Verticillium longisporum</name>
    <name type="common">Verticillium dahliae var. longisporum</name>
    <dbReference type="NCBI Taxonomy" id="100787"/>
    <lineage>
        <taxon>Eukaryota</taxon>
        <taxon>Fungi</taxon>
        <taxon>Dikarya</taxon>
        <taxon>Ascomycota</taxon>
        <taxon>Pezizomycotina</taxon>
        <taxon>Sordariomycetes</taxon>
        <taxon>Hypocreomycetidae</taxon>
        <taxon>Glomerellales</taxon>
        <taxon>Plectosphaerellaceae</taxon>
        <taxon>Verticillium</taxon>
    </lineage>
</organism>
<evidence type="ECO:0000256" key="6">
    <source>
        <dbReference type="ARBA" id="ARBA00022692"/>
    </source>
</evidence>
<dbReference type="InterPro" id="IPR006876">
    <property type="entry name" value="LMBR1-like_membr_prot"/>
</dbReference>
<dbReference type="GO" id="GO:0005774">
    <property type="term" value="C:vacuolar membrane"/>
    <property type="evidence" value="ECO:0007669"/>
    <property type="project" value="TreeGrafter"/>
</dbReference>